<sequence>MTMFRAFLAPLAAALLLVVSGCSSTAPTTTAARPSFYDDLARPGARVDQQKMTEIISQYRVSNGGQPLALDPELSRIAQQYAENMARSDKMSHALNPYGTLLKRLRDGGYAYLTAGENIAAGPRTIANVFSEWRASPRHDAGMKDPEMTVMGIGAAYNPDSKYKVFWCLIVARPKPPEMQAAVSGPFAAQ</sequence>
<dbReference type="InterPro" id="IPR035940">
    <property type="entry name" value="CAP_sf"/>
</dbReference>
<feature type="chain" id="PRO_5009129043" evidence="1">
    <location>
        <begin position="26"/>
        <end position="190"/>
    </location>
</feature>
<keyword evidence="1" id="KW-0732">Signal</keyword>
<accession>A0A1E3H8T0</accession>
<dbReference type="AlphaFoldDB" id="A0A1E3H8T0"/>
<feature type="signal peptide" evidence="1">
    <location>
        <begin position="1"/>
        <end position="25"/>
    </location>
</feature>
<dbReference type="EMBL" id="MCRJ01000001">
    <property type="protein sequence ID" value="ODN72545.1"/>
    <property type="molecule type" value="Genomic_DNA"/>
</dbReference>
<feature type="domain" description="SCP" evidence="2">
    <location>
        <begin position="56"/>
        <end position="169"/>
    </location>
</feature>
<dbReference type="CDD" id="cd05379">
    <property type="entry name" value="CAP_bacterial"/>
    <property type="match status" value="1"/>
</dbReference>
<evidence type="ECO:0000256" key="1">
    <source>
        <dbReference type="SAM" id="SignalP"/>
    </source>
</evidence>
<dbReference type="InterPro" id="IPR014044">
    <property type="entry name" value="CAP_dom"/>
</dbReference>
<comment type="caution">
    <text evidence="3">The sequence shown here is derived from an EMBL/GenBank/DDBJ whole genome shotgun (WGS) entry which is preliminary data.</text>
</comment>
<evidence type="ECO:0000313" key="3">
    <source>
        <dbReference type="EMBL" id="ODN72545.1"/>
    </source>
</evidence>
<evidence type="ECO:0000313" key="4">
    <source>
        <dbReference type="Proteomes" id="UP000094622"/>
    </source>
</evidence>
<dbReference type="Proteomes" id="UP000094622">
    <property type="component" value="Unassembled WGS sequence"/>
</dbReference>
<organism evidence="3 4">
    <name type="scientific">Methylobrevis pamukkalensis</name>
    <dbReference type="NCBI Taxonomy" id="1439726"/>
    <lineage>
        <taxon>Bacteria</taxon>
        <taxon>Pseudomonadati</taxon>
        <taxon>Pseudomonadota</taxon>
        <taxon>Alphaproteobacteria</taxon>
        <taxon>Hyphomicrobiales</taxon>
        <taxon>Pleomorphomonadaceae</taxon>
        <taxon>Methylobrevis</taxon>
    </lineage>
</organism>
<evidence type="ECO:0000259" key="2">
    <source>
        <dbReference type="Pfam" id="PF00188"/>
    </source>
</evidence>
<reference evidence="3 4" key="1">
    <citation type="submission" date="2016-07" db="EMBL/GenBank/DDBJ databases">
        <title>Draft Genome Sequence of Methylobrevis pamukkalensis PK2.</title>
        <authorList>
            <person name="Vasilenko O.V."/>
            <person name="Doronina N.V."/>
            <person name="Shmareva M.N."/>
            <person name="Tarlachkov S.V."/>
            <person name="Mustakhimov I."/>
            <person name="Trotsenko Y.A."/>
        </authorList>
    </citation>
    <scope>NUCLEOTIDE SEQUENCE [LARGE SCALE GENOMIC DNA]</scope>
    <source>
        <strain evidence="3 4">PK2</strain>
    </source>
</reference>
<dbReference type="PROSITE" id="PS51257">
    <property type="entry name" value="PROKAR_LIPOPROTEIN"/>
    <property type="match status" value="1"/>
</dbReference>
<dbReference type="SUPFAM" id="SSF55797">
    <property type="entry name" value="PR-1-like"/>
    <property type="match status" value="1"/>
</dbReference>
<dbReference type="Gene3D" id="3.40.33.10">
    <property type="entry name" value="CAP"/>
    <property type="match status" value="1"/>
</dbReference>
<proteinExistence type="predicted"/>
<dbReference type="RefSeq" id="WP_083255365.1">
    <property type="nucleotide sequence ID" value="NZ_MCRJ01000001.1"/>
</dbReference>
<protein>
    <submittedName>
        <fullName evidence="3">Cysteine-rich secretory protein family protein</fullName>
    </submittedName>
</protein>
<dbReference type="PANTHER" id="PTHR31157">
    <property type="entry name" value="SCP DOMAIN-CONTAINING PROTEIN"/>
    <property type="match status" value="1"/>
</dbReference>
<keyword evidence="4" id="KW-1185">Reference proteome</keyword>
<dbReference type="PANTHER" id="PTHR31157:SF1">
    <property type="entry name" value="SCP DOMAIN-CONTAINING PROTEIN"/>
    <property type="match status" value="1"/>
</dbReference>
<name>A0A1E3H8T0_9HYPH</name>
<dbReference type="OrthoDB" id="7852865at2"/>
<dbReference type="Pfam" id="PF00188">
    <property type="entry name" value="CAP"/>
    <property type="match status" value="1"/>
</dbReference>
<gene>
    <name evidence="3" type="ORF">A6302_00036</name>
</gene>